<dbReference type="InterPro" id="IPR011022">
    <property type="entry name" value="Arrestin_C-like"/>
</dbReference>
<dbReference type="GO" id="GO:0031625">
    <property type="term" value="F:ubiquitin protein ligase binding"/>
    <property type="evidence" value="ECO:0007669"/>
    <property type="project" value="TreeGrafter"/>
</dbReference>
<evidence type="ECO:0000313" key="5">
    <source>
        <dbReference type="EMBL" id="ODV86660.1"/>
    </source>
</evidence>
<dbReference type="GO" id="GO:0005886">
    <property type="term" value="C:plasma membrane"/>
    <property type="evidence" value="ECO:0007669"/>
    <property type="project" value="TreeGrafter"/>
</dbReference>
<name>A0A1E4T4H9_9ASCO</name>
<feature type="domain" description="Arrestin C-terminal-like" evidence="4">
    <location>
        <begin position="148"/>
        <end position="272"/>
    </location>
</feature>
<dbReference type="STRING" id="983967.A0A1E4T4H9"/>
<dbReference type="Gene3D" id="2.60.40.640">
    <property type="match status" value="2"/>
</dbReference>
<keyword evidence="6" id="KW-1185">Reference proteome</keyword>
<feature type="region of interest" description="Disordered" evidence="3">
    <location>
        <begin position="321"/>
        <end position="355"/>
    </location>
</feature>
<feature type="non-terminal residue" evidence="5">
    <location>
        <position position="404"/>
    </location>
</feature>
<evidence type="ECO:0000256" key="1">
    <source>
        <dbReference type="ARBA" id="ARBA00037950"/>
    </source>
</evidence>
<dbReference type="AlphaFoldDB" id="A0A1E4T4H9"/>
<dbReference type="SMART" id="SM01017">
    <property type="entry name" value="Arrestin_C"/>
    <property type="match status" value="1"/>
</dbReference>
<dbReference type="Pfam" id="PF02752">
    <property type="entry name" value="Arrestin_C"/>
    <property type="match status" value="1"/>
</dbReference>
<comment type="similarity">
    <text evidence="1">Belongs to the arrestin family. PalF/RIM8 subfamily.</text>
</comment>
<dbReference type="GO" id="GO:0070086">
    <property type="term" value="P:ubiquitin-dependent endocytosis"/>
    <property type="evidence" value="ECO:0007669"/>
    <property type="project" value="TreeGrafter"/>
</dbReference>
<dbReference type="PANTHER" id="PTHR11188:SF161">
    <property type="entry name" value="PH-RESPONSE REGULATOR PROTEIN PALF_RIM8"/>
    <property type="match status" value="1"/>
</dbReference>
<dbReference type="PANTHER" id="PTHR11188">
    <property type="entry name" value="ARRESTIN DOMAIN CONTAINING PROTEIN"/>
    <property type="match status" value="1"/>
</dbReference>
<organism evidence="5 6">
    <name type="scientific">[Candida] arabinofermentans NRRL YB-2248</name>
    <dbReference type="NCBI Taxonomy" id="983967"/>
    <lineage>
        <taxon>Eukaryota</taxon>
        <taxon>Fungi</taxon>
        <taxon>Dikarya</taxon>
        <taxon>Ascomycota</taxon>
        <taxon>Saccharomycotina</taxon>
        <taxon>Pichiomycetes</taxon>
        <taxon>Pichiales</taxon>
        <taxon>Pichiaceae</taxon>
        <taxon>Ogataea</taxon>
        <taxon>Ogataea/Candida clade</taxon>
    </lineage>
</organism>
<evidence type="ECO:0000256" key="3">
    <source>
        <dbReference type="SAM" id="MobiDB-lite"/>
    </source>
</evidence>
<dbReference type="Proteomes" id="UP000094801">
    <property type="component" value="Unassembled WGS sequence"/>
</dbReference>
<dbReference type="GO" id="GO:0005829">
    <property type="term" value="C:cytosol"/>
    <property type="evidence" value="ECO:0007669"/>
    <property type="project" value="TreeGrafter"/>
</dbReference>
<evidence type="ECO:0000313" key="6">
    <source>
        <dbReference type="Proteomes" id="UP000094801"/>
    </source>
</evidence>
<evidence type="ECO:0000256" key="2">
    <source>
        <dbReference type="ARBA" id="ARBA00040066"/>
    </source>
</evidence>
<protein>
    <recommendedName>
        <fullName evidence="2">pH-response regulator protein palF/RIM8</fullName>
    </recommendedName>
</protein>
<dbReference type="GO" id="GO:0030674">
    <property type="term" value="F:protein-macromolecule adaptor activity"/>
    <property type="evidence" value="ECO:0007669"/>
    <property type="project" value="TreeGrafter"/>
</dbReference>
<sequence length="404" mass="45059">IVNLSLIGVIKANSTSPLRSVKKQYLFNHKIVLYGDSQNNENALTKGEHRFPFIVKLPKKNIYTSISFERGQIKYNLKCDLLDKALDDTPVLRCEKSISIIKPINLALLPEPQPKLLSFKNNRKNLQKTISSTSSINSIDSLETNSTTDDDIKIKLLLNSTGYLRGESISVKLNVKHFKRISNMNGIIVTLIRICRLDLGEEHEIQSYRKDLSQSIVPLITDPKGLASEVSTALRIPVDCFPTIVSSLVSFQYYIEVLVNLSNSKIQIHNPNNEIVDDEVIQSETMNFLYNVDRLKKMKNVLTITSEIVLGTERKPISTLKKRIKSKNSSPVPVSSPHTPSTSSESPVDTNSSALTSPMIVPSVLPIPATNNMRYASSISGLPQVDEKQLLKLREDALLPSEPP</sequence>
<dbReference type="InterPro" id="IPR011021">
    <property type="entry name" value="Arrestin-like_N"/>
</dbReference>
<feature type="compositionally biased region" description="Low complexity" evidence="3">
    <location>
        <begin position="329"/>
        <end position="348"/>
    </location>
</feature>
<dbReference type="OrthoDB" id="7785529at2759"/>
<accession>A0A1E4T4H9</accession>
<dbReference type="Pfam" id="PF00339">
    <property type="entry name" value="Arrestin_N"/>
    <property type="match status" value="1"/>
</dbReference>
<gene>
    <name evidence="5" type="ORF">CANARDRAFT_183465</name>
</gene>
<feature type="non-terminal residue" evidence="5">
    <location>
        <position position="1"/>
    </location>
</feature>
<dbReference type="InterPro" id="IPR014752">
    <property type="entry name" value="Arrestin-like_C"/>
</dbReference>
<dbReference type="EMBL" id="KV453849">
    <property type="protein sequence ID" value="ODV86660.1"/>
    <property type="molecule type" value="Genomic_DNA"/>
</dbReference>
<reference evidence="6" key="1">
    <citation type="submission" date="2016-04" db="EMBL/GenBank/DDBJ databases">
        <title>Comparative genomics of biotechnologically important yeasts.</title>
        <authorList>
            <consortium name="DOE Joint Genome Institute"/>
            <person name="Riley R."/>
            <person name="Haridas S."/>
            <person name="Wolfe K.H."/>
            <person name="Lopes M.R."/>
            <person name="Hittinger C.T."/>
            <person name="Goker M."/>
            <person name="Salamov A."/>
            <person name="Wisecaver J."/>
            <person name="Long T.M."/>
            <person name="Aerts A.L."/>
            <person name="Barry K."/>
            <person name="Choi C."/>
            <person name="Clum A."/>
            <person name="Coughlan A.Y."/>
            <person name="Deshpande S."/>
            <person name="Douglass A.P."/>
            <person name="Hanson S.J."/>
            <person name="Klenk H.-P."/>
            <person name="Labutti K."/>
            <person name="Lapidus A."/>
            <person name="Lindquist E."/>
            <person name="Lipzen A."/>
            <person name="Meier-Kolthoff J.P."/>
            <person name="Ohm R.A."/>
            <person name="Otillar R.P."/>
            <person name="Pangilinan J."/>
            <person name="Peng Y."/>
            <person name="Rokas A."/>
            <person name="Rosa C.A."/>
            <person name="Scheuner C."/>
            <person name="Sibirny A.A."/>
            <person name="Slot J.C."/>
            <person name="Stielow J.B."/>
            <person name="Sun H."/>
            <person name="Kurtzman C.P."/>
            <person name="Blackwell M."/>
            <person name="Grigoriev I.V."/>
            <person name="Jeffries T.W."/>
        </authorList>
    </citation>
    <scope>NUCLEOTIDE SEQUENCE [LARGE SCALE GENOMIC DNA]</scope>
    <source>
        <strain evidence="6">NRRL YB-2248</strain>
    </source>
</reference>
<evidence type="ECO:0000259" key="4">
    <source>
        <dbReference type="SMART" id="SM01017"/>
    </source>
</evidence>
<proteinExistence type="inferred from homology"/>
<dbReference type="InterPro" id="IPR050357">
    <property type="entry name" value="Arrestin_domain-protein"/>
</dbReference>